<evidence type="ECO:0000259" key="1">
    <source>
        <dbReference type="Pfam" id="PF08378"/>
    </source>
</evidence>
<sequence>MRNKSRRHKQLEILSYRYNLSEEDLTELKRLASGYAGEVEFDHILEEEFRDVAFIHLKDFCFKIGRNGSLTKAESSVDQEIQIDNIIIAGDRMLTFEVKNYNFDLIYVEGQWTYENGRKFGDPMLQVGRQKVALQEFLDKVGFSINLFNTIVFINRNQTIFRLPDKPEILVRSNMLKKLRKVLHSNRYNHSDVVGRLETERLVESQYQADVGVLFEDLKTGVFCRDCGGRLLKRSNYNYDCVQCAKVWPVLMVVKNLVEEMKVLNRTWKISPSKLHKYSGGAISESCILKYKKAGKIDI</sequence>
<evidence type="ECO:0000313" key="2">
    <source>
        <dbReference type="EMBL" id="SHM64302.1"/>
    </source>
</evidence>
<dbReference type="STRING" id="1123231.SAMN02745189_02536"/>
<dbReference type="RefSeq" id="WP_072710930.1">
    <property type="nucleotide sequence ID" value="NZ_FRCF01000017.1"/>
</dbReference>
<protein>
    <submittedName>
        <fullName evidence="2">Nuclease-related domain-containing protein</fullName>
    </submittedName>
</protein>
<dbReference type="EMBL" id="FRCF01000017">
    <property type="protein sequence ID" value="SHM64302.1"/>
    <property type="molecule type" value="Genomic_DNA"/>
</dbReference>
<dbReference type="Pfam" id="PF08378">
    <property type="entry name" value="NERD"/>
    <property type="match status" value="1"/>
</dbReference>
<proteinExistence type="predicted"/>
<evidence type="ECO:0000313" key="3">
    <source>
        <dbReference type="Proteomes" id="UP000184206"/>
    </source>
</evidence>
<keyword evidence="3" id="KW-1185">Reference proteome</keyword>
<reference evidence="2 3" key="1">
    <citation type="submission" date="2016-11" db="EMBL/GenBank/DDBJ databases">
        <authorList>
            <person name="Jaros S."/>
            <person name="Januszkiewicz K."/>
            <person name="Wedrychowicz H."/>
        </authorList>
    </citation>
    <scope>NUCLEOTIDE SEQUENCE [LARGE SCALE GENOMIC DNA]</scope>
    <source>
        <strain evidence="2 3">DSM 16010</strain>
    </source>
</reference>
<dbReference type="InterPro" id="IPR011528">
    <property type="entry name" value="NERD"/>
</dbReference>
<feature type="domain" description="NERD" evidence="1">
    <location>
        <begin position="33"/>
        <end position="153"/>
    </location>
</feature>
<organism evidence="2 3">
    <name type="scientific">Lacicoccus alkaliphilus DSM 16010</name>
    <dbReference type="NCBI Taxonomy" id="1123231"/>
    <lineage>
        <taxon>Bacteria</taxon>
        <taxon>Bacillati</taxon>
        <taxon>Bacillota</taxon>
        <taxon>Bacilli</taxon>
        <taxon>Bacillales</taxon>
        <taxon>Salinicoccaceae</taxon>
        <taxon>Lacicoccus</taxon>
    </lineage>
</organism>
<name>A0A1M7KGA0_9BACL</name>
<accession>A0A1M7KGA0</accession>
<gene>
    <name evidence="2" type="ORF">SAMN02745189_02536</name>
</gene>
<dbReference type="OrthoDB" id="2387294at2"/>
<dbReference type="AlphaFoldDB" id="A0A1M7KGA0"/>
<dbReference type="Proteomes" id="UP000184206">
    <property type="component" value="Unassembled WGS sequence"/>
</dbReference>